<evidence type="ECO:0000256" key="1">
    <source>
        <dbReference type="SAM" id="MobiDB-lite"/>
    </source>
</evidence>
<evidence type="ECO:0000313" key="4">
    <source>
        <dbReference type="Proteomes" id="UP000285060"/>
    </source>
</evidence>
<dbReference type="AlphaFoldDB" id="A0A024UEW3"/>
<protein>
    <submittedName>
        <fullName evidence="2">Uncharacterized protein</fullName>
    </submittedName>
</protein>
<dbReference type="OrthoDB" id="79320at2759"/>
<feature type="region of interest" description="Disordered" evidence="1">
    <location>
        <begin position="216"/>
        <end position="242"/>
    </location>
</feature>
<sequence>MVDELSLVQPDLLVVPLKEPMVGVACNDSTFEAHAFVDLTLNLQTAAGPVKTPGNRLCYVVHSGDEFLASDDTLKAVAIDINRLLEQVATLQLDNGDDLGEDGDALKELSHCSTVRANSAMLGLPDAKDAVEHFLQELVEEAVGNGFPNEFVQHLWRVLTKHDTWRAKFDGSDPPARVKPLKVTPKEGVPYRCKGRKHNLLEDRFHNLFARVMRRGGDPEQPAECVVLPSQPGHETRRKEET</sequence>
<dbReference type="STRING" id="157072.A0A024UEW3"/>
<accession>A0A024UEW3</accession>
<gene>
    <name evidence="3" type="ORF">DYB32_007648</name>
    <name evidence="2" type="ORF">H310_03908</name>
</gene>
<name>A0A024UEW3_9STRA</name>
<evidence type="ECO:0000313" key="3">
    <source>
        <dbReference type="EMBL" id="RHY26395.1"/>
    </source>
</evidence>
<reference evidence="2" key="1">
    <citation type="submission" date="2013-12" db="EMBL/GenBank/DDBJ databases">
        <title>The Genome Sequence of Aphanomyces invadans NJM9701.</title>
        <authorList>
            <consortium name="The Broad Institute Genomics Platform"/>
            <person name="Russ C."/>
            <person name="Tyler B."/>
            <person name="van West P."/>
            <person name="Dieguez-Uribeondo J."/>
            <person name="Young S.K."/>
            <person name="Zeng Q."/>
            <person name="Gargeya S."/>
            <person name="Fitzgerald M."/>
            <person name="Abouelleil A."/>
            <person name="Alvarado L."/>
            <person name="Chapman S.B."/>
            <person name="Gainer-Dewar J."/>
            <person name="Goldberg J."/>
            <person name="Griggs A."/>
            <person name="Gujja S."/>
            <person name="Hansen M."/>
            <person name="Howarth C."/>
            <person name="Imamovic A."/>
            <person name="Ireland A."/>
            <person name="Larimer J."/>
            <person name="McCowan C."/>
            <person name="Murphy C."/>
            <person name="Pearson M."/>
            <person name="Poon T.W."/>
            <person name="Priest M."/>
            <person name="Roberts A."/>
            <person name="Saif S."/>
            <person name="Shea T."/>
            <person name="Sykes S."/>
            <person name="Wortman J."/>
            <person name="Nusbaum C."/>
            <person name="Birren B."/>
        </authorList>
    </citation>
    <scope>NUCLEOTIDE SEQUENCE [LARGE SCALE GENOMIC DNA]</scope>
    <source>
        <strain evidence="2">NJM9701</strain>
    </source>
</reference>
<dbReference type="Proteomes" id="UP000285060">
    <property type="component" value="Unassembled WGS sequence"/>
</dbReference>
<dbReference type="GeneID" id="20080958"/>
<evidence type="ECO:0000313" key="2">
    <source>
        <dbReference type="EMBL" id="ETW04760.1"/>
    </source>
</evidence>
<organism evidence="2">
    <name type="scientific">Aphanomyces invadans</name>
    <dbReference type="NCBI Taxonomy" id="157072"/>
    <lineage>
        <taxon>Eukaryota</taxon>
        <taxon>Sar</taxon>
        <taxon>Stramenopiles</taxon>
        <taxon>Oomycota</taxon>
        <taxon>Saprolegniomycetes</taxon>
        <taxon>Saprolegniales</taxon>
        <taxon>Verrucalvaceae</taxon>
        <taxon>Aphanomyces</taxon>
    </lineage>
</organism>
<proteinExistence type="predicted"/>
<dbReference type="VEuPathDB" id="FungiDB:H310_03908"/>
<keyword evidence="4" id="KW-1185">Reference proteome</keyword>
<dbReference type="RefSeq" id="XP_008866198.1">
    <property type="nucleotide sequence ID" value="XM_008867976.1"/>
</dbReference>
<reference evidence="3 4" key="2">
    <citation type="submission" date="2018-08" db="EMBL/GenBank/DDBJ databases">
        <title>Aphanomyces genome sequencing and annotation.</title>
        <authorList>
            <person name="Minardi D."/>
            <person name="Oidtmann B."/>
            <person name="Van Der Giezen M."/>
            <person name="Studholme D.J."/>
        </authorList>
    </citation>
    <scope>NUCLEOTIDE SEQUENCE [LARGE SCALE GENOMIC DNA]</scope>
    <source>
        <strain evidence="3 4">NJM0002</strain>
    </source>
</reference>
<dbReference type="EMBL" id="KI913957">
    <property type="protein sequence ID" value="ETW04760.1"/>
    <property type="molecule type" value="Genomic_DNA"/>
</dbReference>
<dbReference type="EMBL" id="QUSY01001014">
    <property type="protein sequence ID" value="RHY26395.1"/>
    <property type="molecule type" value="Genomic_DNA"/>
</dbReference>